<organism evidence="1 2">
    <name type="scientific">Qipengyuania flava</name>
    <dbReference type="NCBI Taxonomy" id="192812"/>
    <lineage>
        <taxon>Bacteria</taxon>
        <taxon>Pseudomonadati</taxon>
        <taxon>Pseudomonadota</taxon>
        <taxon>Alphaproteobacteria</taxon>
        <taxon>Sphingomonadales</taxon>
        <taxon>Erythrobacteraceae</taxon>
        <taxon>Qipengyuania</taxon>
    </lineage>
</organism>
<dbReference type="EMBL" id="AP019389">
    <property type="protein sequence ID" value="BBI19335.1"/>
    <property type="molecule type" value="Genomic_DNA"/>
</dbReference>
<gene>
    <name evidence="1" type="ORF">EKJ_01820</name>
</gene>
<reference evidence="1 2" key="1">
    <citation type="submission" date="2019-01" db="EMBL/GenBank/DDBJ databases">
        <title>Complete genome sequence of Erythrobacter flavus KJ5.</title>
        <authorList>
            <person name="Kanesaki Y."/>
            <person name="Brotosudarmo T."/>
            <person name="Moriuchi R."/>
            <person name="Awai K."/>
        </authorList>
    </citation>
    <scope>NUCLEOTIDE SEQUENCE [LARGE SCALE GENOMIC DNA]</scope>
    <source>
        <strain evidence="1 2">KJ5</strain>
    </source>
</reference>
<sequence>MGDLLLAYAEFLPLERTLKATLESWAGQLAGLDLDSDLVRLTKARLVLQARLRGGFTQEVTDLDAIFPEIRVADMMASSEKLATADGFLFNPPFGVVKAVNDCTWSAGSVNSAALFLAELVKSKNSEAPVSAILPEVLRSGSRYEAFRLHLETMGLAGGYRALGRFDSWTDVDVFMTLIEACTERRIWDMGAQPKEGSLVGDKFRVHVGAVVPHRHNRKGTWHRYICAKSTPRWSDGFEPRSSRRFAGTTFQPPFVVVRRTSSPSDKKRAVATVIVGERTVAVENHLLVMLPKDGSLESCLSLLRVLSNQATDEFLNASIRCRHLTTGMVARVPWTEDDG</sequence>
<accession>A0A3T1CEE1</accession>
<dbReference type="Proteomes" id="UP000290057">
    <property type="component" value="Chromosome"/>
</dbReference>
<dbReference type="AlphaFoldDB" id="A0A3T1CEE1"/>
<proteinExistence type="predicted"/>
<evidence type="ECO:0000313" key="1">
    <source>
        <dbReference type="EMBL" id="BBI19335.1"/>
    </source>
</evidence>
<dbReference type="InterPro" id="IPR029063">
    <property type="entry name" value="SAM-dependent_MTases_sf"/>
</dbReference>
<name>A0A3T1CEE1_9SPHN</name>
<protein>
    <submittedName>
        <fullName evidence="1">Uncharacterized protein</fullName>
    </submittedName>
</protein>
<evidence type="ECO:0000313" key="2">
    <source>
        <dbReference type="Proteomes" id="UP000290057"/>
    </source>
</evidence>
<keyword evidence="2" id="KW-1185">Reference proteome</keyword>
<dbReference type="SUPFAM" id="SSF53335">
    <property type="entry name" value="S-adenosyl-L-methionine-dependent methyltransferases"/>
    <property type="match status" value="1"/>
</dbReference>